<evidence type="ECO:0000256" key="8">
    <source>
        <dbReference type="ARBA" id="ARBA00022723"/>
    </source>
</evidence>
<evidence type="ECO:0000256" key="13">
    <source>
        <dbReference type="ARBA" id="ARBA00022984"/>
    </source>
</evidence>
<gene>
    <name evidence="18" type="primary">ddl</name>
    <name evidence="23" type="ORF">J2T57_000951</name>
</gene>
<keyword evidence="7 18" id="KW-0436">Ligase</keyword>
<evidence type="ECO:0000256" key="6">
    <source>
        <dbReference type="ARBA" id="ARBA00022490"/>
    </source>
</evidence>
<dbReference type="InterPro" id="IPR011127">
    <property type="entry name" value="Dala_Dala_lig_N"/>
</dbReference>
<feature type="active site" evidence="19">
    <location>
        <position position="23"/>
    </location>
</feature>
<feature type="domain" description="ATP-grasp" evidence="22">
    <location>
        <begin position="109"/>
        <end position="304"/>
    </location>
</feature>
<dbReference type="PANTHER" id="PTHR23132">
    <property type="entry name" value="D-ALANINE--D-ALANINE LIGASE"/>
    <property type="match status" value="1"/>
</dbReference>
<comment type="cofactor">
    <cofactor evidence="1">
        <name>Mn(2+)</name>
        <dbReference type="ChEBI" id="CHEBI:29035"/>
    </cofactor>
</comment>
<evidence type="ECO:0000256" key="18">
    <source>
        <dbReference type="HAMAP-Rule" id="MF_00047"/>
    </source>
</evidence>
<dbReference type="Pfam" id="PF07478">
    <property type="entry name" value="Dala_Dala_lig_C"/>
    <property type="match status" value="1"/>
</dbReference>
<evidence type="ECO:0000256" key="20">
    <source>
        <dbReference type="PIRSR" id="PIRSR039102-3"/>
    </source>
</evidence>
<dbReference type="FunFam" id="3.40.50.20:FF:000013">
    <property type="entry name" value="D-alanine--D-alanine ligase"/>
    <property type="match status" value="1"/>
</dbReference>
<dbReference type="GO" id="GO:0005829">
    <property type="term" value="C:cytosol"/>
    <property type="evidence" value="ECO:0007669"/>
    <property type="project" value="TreeGrafter"/>
</dbReference>
<feature type="binding site" evidence="20">
    <location>
        <position position="273"/>
    </location>
    <ligand>
        <name>Mg(2+)</name>
        <dbReference type="ChEBI" id="CHEBI:18420"/>
        <label>2</label>
    </ligand>
</feature>
<dbReference type="EMBL" id="JALJXV010000002">
    <property type="protein sequence ID" value="MCP1673852.1"/>
    <property type="molecule type" value="Genomic_DNA"/>
</dbReference>
<feature type="binding site" evidence="20">
    <location>
        <position position="258"/>
    </location>
    <ligand>
        <name>Mg(2+)</name>
        <dbReference type="ChEBI" id="CHEBI:18420"/>
        <label>1</label>
    </ligand>
</feature>
<dbReference type="GO" id="GO:0008360">
    <property type="term" value="P:regulation of cell shape"/>
    <property type="evidence" value="ECO:0007669"/>
    <property type="project" value="UniProtKB-KW"/>
</dbReference>
<evidence type="ECO:0000256" key="11">
    <source>
        <dbReference type="ARBA" id="ARBA00022842"/>
    </source>
</evidence>
<evidence type="ECO:0000256" key="12">
    <source>
        <dbReference type="ARBA" id="ARBA00022960"/>
    </source>
</evidence>
<dbReference type="SUPFAM" id="SSF56059">
    <property type="entry name" value="Glutathione synthetase ATP-binding domain-like"/>
    <property type="match status" value="1"/>
</dbReference>
<dbReference type="SUPFAM" id="SSF52440">
    <property type="entry name" value="PreATP-grasp domain"/>
    <property type="match status" value="1"/>
</dbReference>
<proteinExistence type="inferred from homology"/>
<reference evidence="23" key="1">
    <citation type="submission" date="2022-03" db="EMBL/GenBank/DDBJ databases">
        <title>Genomic Encyclopedia of Type Strains, Phase III (KMG-III): the genomes of soil and plant-associated and newly described type strains.</title>
        <authorList>
            <person name="Whitman W."/>
        </authorList>
    </citation>
    <scope>NUCLEOTIDE SEQUENCE</scope>
    <source>
        <strain evidence="23">ANL 6-2</strain>
    </source>
</reference>
<dbReference type="Gene3D" id="3.30.1490.20">
    <property type="entry name" value="ATP-grasp fold, A domain"/>
    <property type="match status" value="1"/>
</dbReference>
<dbReference type="FunFam" id="3.30.470.20:FF:000008">
    <property type="entry name" value="D-alanine--D-alanine ligase"/>
    <property type="match status" value="1"/>
</dbReference>
<comment type="subcellular location">
    <subcellularLocation>
        <location evidence="3 18">Cytoplasm</location>
    </subcellularLocation>
</comment>
<dbReference type="PROSITE" id="PS00844">
    <property type="entry name" value="DALA_DALA_LIGASE_2"/>
    <property type="match status" value="1"/>
</dbReference>
<evidence type="ECO:0000256" key="3">
    <source>
        <dbReference type="ARBA" id="ARBA00004496"/>
    </source>
</evidence>
<evidence type="ECO:0000259" key="22">
    <source>
        <dbReference type="PROSITE" id="PS50975"/>
    </source>
</evidence>
<dbReference type="InterPro" id="IPR016185">
    <property type="entry name" value="PreATP-grasp_dom_sf"/>
</dbReference>
<evidence type="ECO:0000256" key="16">
    <source>
        <dbReference type="ARBA" id="ARBA00047614"/>
    </source>
</evidence>
<feature type="binding site" evidence="20">
    <location>
        <position position="271"/>
    </location>
    <ligand>
        <name>Mg(2+)</name>
        <dbReference type="ChEBI" id="CHEBI:18420"/>
        <label>2</label>
    </ligand>
</feature>
<comment type="function">
    <text evidence="2 18">Cell wall formation.</text>
</comment>
<keyword evidence="12 18" id="KW-0133">Cell shape</keyword>
<keyword evidence="24" id="KW-1185">Reference proteome</keyword>
<dbReference type="HAMAP" id="MF_00047">
    <property type="entry name" value="Dala_Dala_lig"/>
    <property type="match status" value="1"/>
</dbReference>
<evidence type="ECO:0000256" key="2">
    <source>
        <dbReference type="ARBA" id="ARBA00003921"/>
    </source>
</evidence>
<comment type="caution">
    <text evidence="23">The sequence shown here is derived from an EMBL/GenBank/DDBJ whole genome shotgun (WGS) entry which is preliminary data.</text>
</comment>
<comment type="pathway">
    <text evidence="17">Glycan biosynthesis.</text>
</comment>
<dbReference type="EC" id="6.3.2.4" evidence="18"/>
<name>A0AAE3KFA7_9GAMM</name>
<dbReference type="GO" id="GO:0046872">
    <property type="term" value="F:metal ion binding"/>
    <property type="evidence" value="ECO:0007669"/>
    <property type="project" value="UniProtKB-KW"/>
</dbReference>
<evidence type="ECO:0000256" key="9">
    <source>
        <dbReference type="ARBA" id="ARBA00022741"/>
    </source>
</evidence>
<dbReference type="PANTHER" id="PTHR23132:SF23">
    <property type="entry name" value="D-ALANINE--D-ALANINE LIGASE B"/>
    <property type="match status" value="1"/>
</dbReference>
<keyword evidence="10 21" id="KW-0067">ATP-binding</keyword>
<evidence type="ECO:0000256" key="14">
    <source>
        <dbReference type="ARBA" id="ARBA00023211"/>
    </source>
</evidence>
<comment type="catalytic activity">
    <reaction evidence="16 18">
        <text>2 D-alanine + ATP = D-alanyl-D-alanine + ADP + phosphate + H(+)</text>
        <dbReference type="Rhea" id="RHEA:11224"/>
        <dbReference type="ChEBI" id="CHEBI:15378"/>
        <dbReference type="ChEBI" id="CHEBI:30616"/>
        <dbReference type="ChEBI" id="CHEBI:43474"/>
        <dbReference type="ChEBI" id="CHEBI:57416"/>
        <dbReference type="ChEBI" id="CHEBI:57822"/>
        <dbReference type="ChEBI" id="CHEBI:456216"/>
        <dbReference type="EC" id="6.3.2.4"/>
    </reaction>
</comment>
<evidence type="ECO:0000256" key="7">
    <source>
        <dbReference type="ARBA" id="ARBA00022598"/>
    </source>
</evidence>
<dbReference type="InterPro" id="IPR011095">
    <property type="entry name" value="Dala_Dala_lig_C"/>
</dbReference>
<keyword evidence="8 20" id="KW-0479">Metal-binding</keyword>
<sequence length="312" mass="33609">MTLPADNRTFGRVAVLLGGWSAEREVSLKSGAAVHEALRRQGVDAVAIDADRNVLQTLSEDRFDRVFIALHGRGGEDGVVQAGLELLGLPYTGAGVLGSALAMDKLRSKWVWQGAGLPTPAFVAYESGLDLSAVTDALGLPVIVKPAREGSSIGMAKVDSPEQLSAACDLALRYDREIVIEQWIAGEEYTVSILDDQVLPAIRLETPRSFYDYAAKYQATDTRYHCPCGLPDDAMQTLEQLALAAFRAVDGCGWGRVDLMRDADGAFWLLEVNTIPGMTDHSLVPMAAKAAGMDFDELVLRILATTLPEQSS</sequence>
<dbReference type="GO" id="GO:0008716">
    <property type="term" value="F:D-alanine-D-alanine ligase activity"/>
    <property type="evidence" value="ECO:0007669"/>
    <property type="project" value="UniProtKB-UniRule"/>
</dbReference>
<feature type="active site" evidence="19">
    <location>
        <position position="282"/>
    </location>
</feature>
<dbReference type="InterPro" id="IPR005905">
    <property type="entry name" value="D_ala_D_ala"/>
</dbReference>
<dbReference type="GO" id="GO:0071555">
    <property type="term" value="P:cell wall organization"/>
    <property type="evidence" value="ECO:0007669"/>
    <property type="project" value="UniProtKB-KW"/>
</dbReference>
<dbReference type="PIRSF" id="PIRSF039102">
    <property type="entry name" value="Ddl/VanB"/>
    <property type="match status" value="1"/>
</dbReference>
<organism evidence="23 24">
    <name type="scientific">Natronocella acetinitrilica</name>
    <dbReference type="NCBI Taxonomy" id="414046"/>
    <lineage>
        <taxon>Bacteria</taxon>
        <taxon>Pseudomonadati</taxon>
        <taxon>Pseudomonadota</taxon>
        <taxon>Gammaproteobacteria</taxon>
        <taxon>Chromatiales</taxon>
        <taxon>Ectothiorhodospiraceae</taxon>
        <taxon>Natronocella</taxon>
    </lineage>
</organism>
<dbReference type="PROSITE" id="PS50975">
    <property type="entry name" value="ATP_GRASP"/>
    <property type="match status" value="1"/>
</dbReference>
<dbReference type="Gene3D" id="3.30.470.20">
    <property type="entry name" value="ATP-grasp fold, B domain"/>
    <property type="match status" value="1"/>
</dbReference>
<evidence type="ECO:0000256" key="19">
    <source>
        <dbReference type="PIRSR" id="PIRSR039102-1"/>
    </source>
</evidence>
<evidence type="ECO:0000256" key="17">
    <source>
        <dbReference type="ARBA" id="ARBA00060592"/>
    </source>
</evidence>
<keyword evidence="6 18" id="KW-0963">Cytoplasm</keyword>
<protein>
    <recommendedName>
        <fullName evidence="18">D-alanine--D-alanine ligase</fullName>
        <ecNumber evidence="18">6.3.2.4</ecNumber>
    </recommendedName>
    <alternativeName>
        <fullName evidence="18">D-Ala-D-Ala ligase</fullName>
    </alternativeName>
    <alternativeName>
        <fullName evidence="18">D-alanylalanine synthetase</fullName>
    </alternativeName>
</protein>
<keyword evidence="9 21" id="KW-0547">Nucleotide-binding</keyword>
<dbReference type="Proteomes" id="UP001205843">
    <property type="component" value="Unassembled WGS sequence"/>
</dbReference>
<dbReference type="InterPro" id="IPR013815">
    <property type="entry name" value="ATP_grasp_subdomain_1"/>
</dbReference>
<keyword evidence="14 20" id="KW-0464">Manganese</keyword>
<evidence type="ECO:0000256" key="15">
    <source>
        <dbReference type="ARBA" id="ARBA00023316"/>
    </source>
</evidence>
<dbReference type="Gene3D" id="3.40.50.20">
    <property type="match status" value="1"/>
</dbReference>
<dbReference type="InterPro" id="IPR011761">
    <property type="entry name" value="ATP-grasp"/>
</dbReference>
<comment type="pathway">
    <text evidence="4 18">Cell wall biogenesis; peptidoglycan biosynthesis.</text>
</comment>
<evidence type="ECO:0000256" key="1">
    <source>
        <dbReference type="ARBA" id="ARBA00001936"/>
    </source>
</evidence>
<comment type="cofactor">
    <cofactor evidence="20">
        <name>Mg(2+)</name>
        <dbReference type="ChEBI" id="CHEBI:18420"/>
    </cofactor>
    <cofactor evidence="20">
        <name>Mn(2+)</name>
        <dbReference type="ChEBI" id="CHEBI:29035"/>
    </cofactor>
    <text evidence="20">Binds 2 magnesium or manganese ions per subunit.</text>
</comment>
<evidence type="ECO:0000256" key="21">
    <source>
        <dbReference type="PROSITE-ProRule" id="PRU00409"/>
    </source>
</evidence>
<dbReference type="GO" id="GO:0005524">
    <property type="term" value="F:ATP binding"/>
    <property type="evidence" value="ECO:0007669"/>
    <property type="project" value="UniProtKB-UniRule"/>
</dbReference>
<keyword evidence="15 18" id="KW-0961">Cell wall biogenesis/degradation</keyword>
<dbReference type="NCBIfam" id="NF002378">
    <property type="entry name" value="PRK01372.1"/>
    <property type="match status" value="1"/>
</dbReference>
<feature type="binding site" evidence="20">
    <location>
        <position position="271"/>
    </location>
    <ligand>
        <name>Mg(2+)</name>
        <dbReference type="ChEBI" id="CHEBI:18420"/>
        <label>1</label>
    </ligand>
</feature>
<dbReference type="RefSeq" id="WP_253475037.1">
    <property type="nucleotide sequence ID" value="NZ_JALJXV010000002.1"/>
</dbReference>
<dbReference type="PROSITE" id="PS00843">
    <property type="entry name" value="DALA_DALA_LIGASE_1"/>
    <property type="match status" value="1"/>
</dbReference>
<accession>A0AAE3KFA7</accession>
<feature type="active site" evidence="19">
    <location>
        <position position="151"/>
    </location>
</feature>
<dbReference type="FunFam" id="3.30.1490.20:FF:000007">
    <property type="entry name" value="D-alanine--D-alanine ligase"/>
    <property type="match status" value="1"/>
</dbReference>
<keyword evidence="13 18" id="KW-0573">Peptidoglycan synthesis</keyword>
<evidence type="ECO:0000313" key="24">
    <source>
        <dbReference type="Proteomes" id="UP001205843"/>
    </source>
</evidence>
<comment type="similarity">
    <text evidence="5 18">Belongs to the D-alanine--D-alanine ligase family.</text>
</comment>
<dbReference type="GO" id="GO:0009252">
    <property type="term" value="P:peptidoglycan biosynthetic process"/>
    <property type="evidence" value="ECO:0007669"/>
    <property type="project" value="UniProtKB-UniRule"/>
</dbReference>
<evidence type="ECO:0000256" key="4">
    <source>
        <dbReference type="ARBA" id="ARBA00004752"/>
    </source>
</evidence>
<dbReference type="InterPro" id="IPR000291">
    <property type="entry name" value="D-Ala_lig_Van_CS"/>
</dbReference>
<evidence type="ECO:0000256" key="5">
    <source>
        <dbReference type="ARBA" id="ARBA00010871"/>
    </source>
</evidence>
<dbReference type="Pfam" id="PF01820">
    <property type="entry name" value="Dala_Dala_lig_N"/>
    <property type="match status" value="1"/>
</dbReference>
<dbReference type="AlphaFoldDB" id="A0AAE3KFA7"/>
<evidence type="ECO:0000256" key="10">
    <source>
        <dbReference type="ARBA" id="ARBA00022840"/>
    </source>
</evidence>
<evidence type="ECO:0000313" key="23">
    <source>
        <dbReference type="EMBL" id="MCP1673852.1"/>
    </source>
</evidence>
<dbReference type="NCBIfam" id="TIGR01205">
    <property type="entry name" value="D_ala_D_alaTIGR"/>
    <property type="match status" value="1"/>
</dbReference>
<keyword evidence="11 20" id="KW-0460">Magnesium</keyword>